<dbReference type="Pfam" id="PF03734">
    <property type="entry name" value="YkuD"/>
    <property type="match status" value="1"/>
</dbReference>
<evidence type="ECO:0000313" key="9">
    <source>
        <dbReference type="Proteomes" id="UP000184080"/>
    </source>
</evidence>
<dbReference type="GO" id="GO:0008360">
    <property type="term" value="P:regulation of cell shape"/>
    <property type="evidence" value="ECO:0007669"/>
    <property type="project" value="UniProtKB-UniRule"/>
</dbReference>
<keyword evidence="4 6" id="KW-0573">Peptidoglycan synthesis</keyword>
<feature type="active site" description="Proton donor/acceptor" evidence="6">
    <location>
        <position position="349"/>
    </location>
</feature>
<evidence type="ECO:0000256" key="5">
    <source>
        <dbReference type="ARBA" id="ARBA00023316"/>
    </source>
</evidence>
<dbReference type="Proteomes" id="UP000184080">
    <property type="component" value="Unassembled WGS sequence"/>
</dbReference>
<reference evidence="8 9" key="1">
    <citation type="submission" date="2016-11" db="EMBL/GenBank/DDBJ databases">
        <authorList>
            <person name="Jaros S."/>
            <person name="Januszkiewicz K."/>
            <person name="Wedrychowicz H."/>
        </authorList>
    </citation>
    <scope>NUCLEOTIDE SEQUENCE [LARGE SCALE GENOMIC DNA]</scope>
    <source>
        <strain evidence="8 9">DSM 21864</strain>
    </source>
</reference>
<dbReference type="SUPFAM" id="SSF141523">
    <property type="entry name" value="L,D-transpeptidase catalytic domain-like"/>
    <property type="match status" value="1"/>
</dbReference>
<protein>
    <submittedName>
        <fullName evidence="8">L,D-transpeptidase catalytic domain</fullName>
    </submittedName>
</protein>
<feature type="domain" description="L,D-TPase catalytic" evidence="7">
    <location>
        <begin position="274"/>
        <end position="397"/>
    </location>
</feature>
<dbReference type="InterPro" id="IPR050979">
    <property type="entry name" value="LD-transpeptidase"/>
</dbReference>
<dbReference type="InterPro" id="IPR005490">
    <property type="entry name" value="LD_TPept_cat_dom"/>
</dbReference>
<dbReference type="STRING" id="1121298.SAMN05444401_0426"/>
<dbReference type="CDD" id="cd16913">
    <property type="entry name" value="YkuD_like"/>
    <property type="match status" value="1"/>
</dbReference>
<dbReference type="GO" id="GO:0071972">
    <property type="term" value="F:peptidoglycan L,D-transpeptidase activity"/>
    <property type="evidence" value="ECO:0007669"/>
    <property type="project" value="TreeGrafter"/>
</dbReference>
<gene>
    <name evidence="8" type="ORF">SAMN05444401_0426</name>
</gene>
<keyword evidence="2" id="KW-0808">Transferase</keyword>
<dbReference type="PANTHER" id="PTHR30582:SF2">
    <property type="entry name" value="L,D-TRANSPEPTIDASE YCIB-RELATED"/>
    <property type="match status" value="1"/>
</dbReference>
<keyword evidence="9" id="KW-1185">Reference proteome</keyword>
<dbReference type="OrthoDB" id="177750at2"/>
<dbReference type="GO" id="GO:0018104">
    <property type="term" value="P:peptidoglycan-protein cross-linking"/>
    <property type="evidence" value="ECO:0007669"/>
    <property type="project" value="TreeGrafter"/>
</dbReference>
<keyword evidence="3 6" id="KW-0133">Cell shape</keyword>
<dbReference type="GO" id="GO:0016740">
    <property type="term" value="F:transferase activity"/>
    <property type="evidence" value="ECO:0007669"/>
    <property type="project" value="UniProtKB-KW"/>
</dbReference>
<evidence type="ECO:0000256" key="6">
    <source>
        <dbReference type="PROSITE-ProRule" id="PRU01373"/>
    </source>
</evidence>
<dbReference type="InterPro" id="IPR038063">
    <property type="entry name" value="Transpep_catalytic_dom"/>
</dbReference>
<comment type="pathway">
    <text evidence="1 6">Cell wall biogenesis; peptidoglycan biosynthesis.</text>
</comment>
<evidence type="ECO:0000256" key="1">
    <source>
        <dbReference type="ARBA" id="ARBA00004752"/>
    </source>
</evidence>
<keyword evidence="5 6" id="KW-0961">Cell wall biogenesis/degradation</keyword>
<organism evidence="8 9">
    <name type="scientific">Clostridium amylolyticum</name>
    <dbReference type="NCBI Taxonomy" id="1121298"/>
    <lineage>
        <taxon>Bacteria</taxon>
        <taxon>Bacillati</taxon>
        <taxon>Bacillota</taxon>
        <taxon>Clostridia</taxon>
        <taxon>Eubacteriales</taxon>
        <taxon>Clostridiaceae</taxon>
        <taxon>Clostridium</taxon>
    </lineage>
</organism>
<evidence type="ECO:0000256" key="3">
    <source>
        <dbReference type="ARBA" id="ARBA00022960"/>
    </source>
</evidence>
<dbReference type="RefSeq" id="WP_073012632.1">
    <property type="nucleotide sequence ID" value="NZ_FQZO01000014.1"/>
</dbReference>
<dbReference type="PANTHER" id="PTHR30582">
    <property type="entry name" value="L,D-TRANSPEPTIDASE"/>
    <property type="match status" value="1"/>
</dbReference>
<dbReference type="GO" id="GO:0005576">
    <property type="term" value="C:extracellular region"/>
    <property type="evidence" value="ECO:0007669"/>
    <property type="project" value="TreeGrafter"/>
</dbReference>
<dbReference type="PROSITE" id="PS52029">
    <property type="entry name" value="LD_TPASE"/>
    <property type="match status" value="1"/>
</dbReference>
<name>A0A1M6P5V3_9CLOT</name>
<feature type="active site" description="Nucleophile" evidence="6">
    <location>
        <position position="373"/>
    </location>
</feature>
<dbReference type="UniPathway" id="UPA00219"/>
<dbReference type="Gene3D" id="2.40.440.10">
    <property type="entry name" value="L,D-transpeptidase catalytic domain-like"/>
    <property type="match status" value="1"/>
</dbReference>
<evidence type="ECO:0000313" key="8">
    <source>
        <dbReference type="EMBL" id="SHK03283.1"/>
    </source>
</evidence>
<dbReference type="AlphaFoldDB" id="A0A1M6P5V3"/>
<proteinExistence type="predicted"/>
<accession>A0A1M6P5V3</accession>
<sequence>MIKSIYYKSPIKRLLLILSIVAFSLYIAYSAVSYNKLTITYKDVLVSSDYEKADYIQNNKSQLNIFKKLLFNKDKDLILNNCINELTTKYSNKNISEDAYTDYLEDFKKLGADKDKIEKIKATLPSIKSSNEMYNNAVNHINNEKFEEALKLLDNIPSYSPIHSKASNDKSIALEGFKRSLIKTSSDYASKEYYSQAISTLESIKKYVPLDEEFNAKIEEYKTLRADYIAKNSKSISTNAKAVLTLDDIASNLKESSSIENHINALGLSSKTPYLAWVSTNNQITYIFKGVKDSWQLVQQFQCSTGKPGHDTPKGVFSTNGDKDTWFFNPKYNDGAKYWVRINGDYLFHSLPFDKTQKNVTDSILGEPRSHGCIRLSIENAKWVYDNLTKGSTVVVR</sequence>
<evidence type="ECO:0000259" key="7">
    <source>
        <dbReference type="PROSITE" id="PS52029"/>
    </source>
</evidence>
<evidence type="ECO:0000256" key="2">
    <source>
        <dbReference type="ARBA" id="ARBA00022679"/>
    </source>
</evidence>
<evidence type="ECO:0000256" key="4">
    <source>
        <dbReference type="ARBA" id="ARBA00022984"/>
    </source>
</evidence>
<dbReference type="GO" id="GO:0071555">
    <property type="term" value="P:cell wall organization"/>
    <property type="evidence" value="ECO:0007669"/>
    <property type="project" value="UniProtKB-UniRule"/>
</dbReference>
<dbReference type="EMBL" id="FQZO01000014">
    <property type="protein sequence ID" value="SHK03283.1"/>
    <property type="molecule type" value="Genomic_DNA"/>
</dbReference>